<organism evidence="1">
    <name type="scientific">Klebsiella pneumoniae</name>
    <dbReference type="NCBI Taxonomy" id="573"/>
    <lineage>
        <taxon>Bacteria</taxon>
        <taxon>Pseudomonadati</taxon>
        <taxon>Pseudomonadota</taxon>
        <taxon>Gammaproteobacteria</taxon>
        <taxon>Enterobacterales</taxon>
        <taxon>Enterobacteriaceae</taxon>
        <taxon>Klebsiella/Raoultella group</taxon>
        <taxon>Klebsiella</taxon>
        <taxon>Klebsiella pneumoniae complex</taxon>
    </lineage>
</organism>
<dbReference type="AlphaFoldDB" id="A0A8B0SSV5"/>
<keyword evidence="1" id="KW-0614">Plasmid</keyword>
<geneLocation type="plasmid" evidence="1">
    <name>p17-15-vir-like</name>
</geneLocation>
<reference evidence="1" key="1">
    <citation type="submission" date="2020-01" db="EMBL/GenBank/DDBJ databases">
        <authorList>
            <person name="Qin S."/>
        </authorList>
    </citation>
    <scope>NUCLEOTIDE SEQUENCE</scope>
    <source>
        <strain evidence="1">CVir17-16-YZ6g</strain>
        <plasmid evidence="1">p17-15-vir-like</plasmid>
    </source>
</reference>
<dbReference type="EMBL" id="MN956836">
    <property type="protein sequence ID" value="QTX13740.1"/>
    <property type="molecule type" value="Genomic_DNA"/>
</dbReference>
<sequence length="115" mass="13664">MHAITWNMFIERTGQLSEVEAPLFPDLKHIYKKMSASSIMRYIFFFVTEDAVITHTVDHYHRMGRNNKVSTESIQANIINVLYIIPDGVGDHLWRDLRWQFTILFFKLNQRFLTS</sequence>
<evidence type="ECO:0000313" key="1">
    <source>
        <dbReference type="EMBL" id="QTX13740.1"/>
    </source>
</evidence>
<protein>
    <submittedName>
        <fullName evidence="1">Uncharacterized protein</fullName>
    </submittedName>
</protein>
<proteinExistence type="predicted"/>
<accession>A0A8B0SSV5</accession>
<name>A0A8B0SSV5_KLEPN</name>